<sequence length="67" mass="7822">MHVWREWRGIMWRVKNYAMWFEREVVEGVIANAVKGIVQSTRKGKERGGRGRCMECGVVVLNNLKCI</sequence>
<dbReference type="Proteomes" id="UP000001312">
    <property type="component" value="Unassembled WGS sequence"/>
</dbReference>
<reference evidence="2" key="1">
    <citation type="journal article" date="2011" name="PLoS Genet.">
        <title>Genomic analysis of the necrotrophic fungal pathogens Sclerotinia sclerotiorum and Botrytis cinerea.</title>
        <authorList>
            <person name="Amselem J."/>
            <person name="Cuomo C.A."/>
            <person name="van Kan J.A."/>
            <person name="Viaud M."/>
            <person name="Benito E.P."/>
            <person name="Couloux A."/>
            <person name="Coutinho P.M."/>
            <person name="de Vries R.P."/>
            <person name="Dyer P.S."/>
            <person name="Fillinger S."/>
            <person name="Fournier E."/>
            <person name="Gout L."/>
            <person name="Hahn M."/>
            <person name="Kohn L."/>
            <person name="Lapalu N."/>
            <person name="Plummer K.M."/>
            <person name="Pradier J.M."/>
            <person name="Quevillon E."/>
            <person name="Sharon A."/>
            <person name="Simon A."/>
            <person name="ten Have A."/>
            <person name="Tudzynski B."/>
            <person name="Tudzynski P."/>
            <person name="Wincker P."/>
            <person name="Andrew M."/>
            <person name="Anthouard V."/>
            <person name="Beever R.E."/>
            <person name="Beffa R."/>
            <person name="Benoit I."/>
            <person name="Bouzid O."/>
            <person name="Brault B."/>
            <person name="Chen Z."/>
            <person name="Choquer M."/>
            <person name="Collemare J."/>
            <person name="Cotton P."/>
            <person name="Danchin E.G."/>
            <person name="Da Silva C."/>
            <person name="Gautier A."/>
            <person name="Giraud C."/>
            <person name="Giraud T."/>
            <person name="Gonzalez C."/>
            <person name="Grossetete S."/>
            <person name="Guldener U."/>
            <person name="Henrissat B."/>
            <person name="Howlett B.J."/>
            <person name="Kodira C."/>
            <person name="Kretschmer M."/>
            <person name="Lappartient A."/>
            <person name="Leroch M."/>
            <person name="Levis C."/>
            <person name="Mauceli E."/>
            <person name="Neuveglise C."/>
            <person name="Oeser B."/>
            <person name="Pearson M."/>
            <person name="Poulain J."/>
            <person name="Poussereau N."/>
            <person name="Quesneville H."/>
            <person name="Rascle C."/>
            <person name="Schumacher J."/>
            <person name="Segurens B."/>
            <person name="Sexton A."/>
            <person name="Silva E."/>
            <person name="Sirven C."/>
            <person name="Soanes D.M."/>
            <person name="Talbot N.J."/>
            <person name="Templeton M."/>
            <person name="Yandava C."/>
            <person name="Yarden O."/>
            <person name="Zeng Q."/>
            <person name="Rollins J.A."/>
            <person name="Lebrun M.H."/>
            <person name="Dickman M."/>
        </authorList>
    </citation>
    <scope>NUCLEOTIDE SEQUENCE [LARGE SCALE GENOMIC DNA]</scope>
    <source>
        <strain evidence="2">ATCC 18683 / 1980 / Ss-1</strain>
    </source>
</reference>
<dbReference type="AlphaFoldDB" id="A7E6J0"/>
<protein>
    <submittedName>
        <fullName evidence="1">Uncharacterized protein</fullName>
    </submittedName>
</protein>
<evidence type="ECO:0000313" key="2">
    <source>
        <dbReference type="Proteomes" id="UP000001312"/>
    </source>
</evidence>
<organism evidence="1 2">
    <name type="scientific">Sclerotinia sclerotiorum (strain ATCC 18683 / 1980 / Ss-1)</name>
    <name type="common">White mold</name>
    <name type="synonym">Whetzelinia sclerotiorum</name>
    <dbReference type="NCBI Taxonomy" id="665079"/>
    <lineage>
        <taxon>Eukaryota</taxon>
        <taxon>Fungi</taxon>
        <taxon>Dikarya</taxon>
        <taxon>Ascomycota</taxon>
        <taxon>Pezizomycotina</taxon>
        <taxon>Leotiomycetes</taxon>
        <taxon>Helotiales</taxon>
        <taxon>Sclerotiniaceae</taxon>
        <taxon>Sclerotinia</taxon>
    </lineage>
</organism>
<gene>
    <name evidence="1" type="ORF">SS1G_00915</name>
</gene>
<name>A7E6J0_SCLS1</name>
<dbReference type="RefSeq" id="XP_001598826.1">
    <property type="nucleotide sequence ID" value="XM_001598776.1"/>
</dbReference>
<dbReference type="InParanoid" id="A7E6J0"/>
<dbReference type="GeneID" id="5495129"/>
<evidence type="ECO:0000313" key="1">
    <source>
        <dbReference type="EMBL" id="EDN91512.1"/>
    </source>
</evidence>
<dbReference type="EMBL" id="CH476621">
    <property type="protein sequence ID" value="EDN91512.1"/>
    <property type="molecule type" value="Genomic_DNA"/>
</dbReference>
<dbReference type="KEGG" id="ssl:SS1G_00915"/>
<accession>A7E6J0</accession>
<dbReference type="HOGENOM" id="CLU_2813947_0_0_1"/>
<proteinExistence type="predicted"/>
<keyword evidence="2" id="KW-1185">Reference proteome</keyword>